<evidence type="ECO:0000259" key="1">
    <source>
        <dbReference type="Pfam" id="PF13456"/>
    </source>
</evidence>
<comment type="caution">
    <text evidence="2">The sequence shown here is derived from an EMBL/GenBank/DDBJ whole genome shotgun (WGS) entry which is preliminary data.</text>
</comment>
<gene>
    <name evidence="2" type="ORF">MERR_LOCUS29993</name>
</gene>
<keyword evidence="3" id="KW-1185">Reference proteome</keyword>
<dbReference type="Proteomes" id="UP000467841">
    <property type="component" value="Unassembled WGS sequence"/>
</dbReference>
<protein>
    <recommendedName>
        <fullName evidence="1">RNase H type-1 domain-containing protein</fullName>
    </recommendedName>
</protein>
<name>A0A6D2JP56_9BRAS</name>
<dbReference type="GO" id="GO:0004523">
    <property type="term" value="F:RNA-DNA hybrid ribonuclease activity"/>
    <property type="evidence" value="ECO:0007669"/>
    <property type="project" value="InterPro"/>
</dbReference>
<dbReference type="InterPro" id="IPR044730">
    <property type="entry name" value="RNase_H-like_dom_plant"/>
</dbReference>
<sequence>MAWERRVRRLIVEVDSELVVGYLTTGIGESHPLSFLARLCYGFLSRDWLVRVTHVYREANHVADGLANHAFSLQLGFSFFTSATSEISVLLLEDGGGST</sequence>
<dbReference type="InterPro" id="IPR036397">
    <property type="entry name" value="RNaseH_sf"/>
</dbReference>
<dbReference type="SUPFAM" id="SSF53098">
    <property type="entry name" value="Ribonuclease H-like"/>
    <property type="match status" value="1"/>
</dbReference>
<reference evidence="2" key="1">
    <citation type="submission" date="2020-01" db="EMBL/GenBank/DDBJ databases">
        <authorList>
            <person name="Mishra B."/>
        </authorList>
    </citation>
    <scope>NUCLEOTIDE SEQUENCE [LARGE SCALE GENOMIC DNA]</scope>
</reference>
<proteinExistence type="predicted"/>
<feature type="domain" description="RNase H type-1" evidence="1">
    <location>
        <begin position="2"/>
        <end position="70"/>
    </location>
</feature>
<evidence type="ECO:0000313" key="3">
    <source>
        <dbReference type="Proteomes" id="UP000467841"/>
    </source>
</evidence>
<dbReference type="PANTHER" id="PTHR47723:SF13">
    <property type="entry name" value="PUTATIVE-RELATED"/>
    <property type="match status" value="1"/>
</dbReference>
<dbReference type="OrthoDB" id="1750422at2759"/>
<dbReference type="Pfam" id="PF13456">
    <property type="entry name" value="RVT_3"/>
    <property type="match status" value="1"/>
</dbReference>
<organism evidence="2 3">
    <name type="scientific">Microthlaspi erraticum</name>
    <dbReference type="NCBI Taxonomy" id="1685480"/>
    <lineage>
        <taxon>Eukaryota</taxon>
        <taxon>Viridiplantae</taxon>
        <taxon>Streptophyta</taxon>
        <taxon>Embryophyta</taxon>
        <taxon>Tracheophyta</taxon>
        <taxon>Spermatophyta</taxon>
        <taxon>Magnoliopsida</taxon>
        <taxon>eudicotyledons</taxon>
        <taxon>Gunneridae</taxon>
        <taxon>Pentapetalae</taxon>
        <taxon>rosids</taxon>
        <taxon>malvids</taxon>
        <taxon>Brassicales</taxon>
        <taxon>Brassicaceae</taxon>
        <taxon>Coluteocarpeae</taxon>
        <taxon>Microthlaspi</taxon>
    </lineage>
</organism>
<dbReference type="AlphaFoldDB" id="A0A6D2JP56"/>
<dbReference type="PANTHER" id="PTHR47723">
    <property type="entry name" value="OS05G0353850 PROTEIN"/>
    <property type="match status" value="1"/>
</dbReference>
<dbReference type="EMBL" id="CACVBM020001274">
    <property type="protein sequence ID" value="CAA7042758.1"/>
    <property type="molecule type" value="Genomic_DNA"/>
</dbReference>
<dbReference type="GO" id="GO:0003676">
    <property type="term" value="F:nucleic acid binding"/>
    <property type="evidence" value="ECO:0007669"/>
    <property type="project" value="InterPro"/>
</dbReference>
<accession>A0A6D2JP56</accession>
<dbReference type="Gene3D" id="3.30.420.10">
    <property type="entry name" value="Ribonuclease H-like superfamily/Ribonuclease H"/>
    <property type="match status" value="1"/>
</dbReference>
<evidence type="ECO:0000313" key="2">
    <source>
        <dbReference type="EMBL" id="CAA7042758.1"/>
    </source>
</evidence>
<dbReference type="InterPro" id="IPR002156">
    <property type="entry name" value="RNaseH_domain"/>
</dbReference>
<dbReference type="InterPro" id="IPR012337">
    <property type="entry name" value="RNaseH-like_sf"/>
</dbReference>
<dbReference type="InterPro" id="IPR053151">
    <property type="entry name" value="RNase_H-like"/>
</dbReference>
<dbReference type="CDD" id="cd06222">
    <property type="entry name" value="RNase_H_like"/>
    <property type="match status" value="1"/>
</dbReference>